<gene>
    <name evidence="1" type="ORF">Pmani_015050</name>
</gene>
<evidence type="ECO:0000313" key="1">
    <source>
        <dbReference type="EMBL" id="KAK4313617.1"/>
    </source>
</evidence>
<sequence length="99" mass="11283">MMFADDIVICCESREEGEEEAKNCSGEMKTYTGKKRNEMVKPAMLETVSMTKTQEAELEVAELKMLRFSLGVTRLNRHEHNIRGTGTYEGLGTELERPH</sequence>
<keyword evidence="2" id="KW-1185">Reference proteome</keyword>
<evidence type="ECO:0008006" key="3">
    <source>
        <dbReference type="Google" id="ProtNLM"/>
    </source>
</evidence>
<reference evidence="1" key="1">
    <citation type="submission" date="2023-11" db="EMBL/GenBank/DDBJ databases">
        <title>Genome assemblies of two species of porcelain crab, Petrolisthes cinctipes and Petrolisthes manimaculis (Anomura: Porcellanidae).</title>
        <authorList>
            <person name="Angst P."/>
        </authorList>
    </citation>
    <scope>NUCLEOTIDE SEQUENCE</scope>
    <source>
        <strain evidence="1">PB745_02</strain>
        <tissue evidence="1">Gill</tissue>
    </source>
</reference>
<organism evidence="1 2">
    <name type="scientific">Petrolisthes manimaculis</name>
    <dbReference type="NCBI Taxonomy" id="1843537"/>
    <lineage>
        <taxon>Eukaryota</taxon>
        <taxon>Metazoa</taxon>
        <taxon>Ecdysozoa</taxon>
        <taxon>Arthropoda</taxon>
        <taxon>Crustacea</taxon>
        <taxon>Multicrustacea</taxon>
        <taxon>Malacostraca</taxon>
        <taxon>Eumalacostraca</taxon>
        <taxon>Eucarida</taxon>
        <taxon>Decapoda</taxon>
        <taxon>Pleocyemata</taxon>
        <taxon>Anomura</taxon>
        <taxon>Galatheoidea</taxon>
        <taxon>Porcellanidae</taxon>
        <taxon>Petrolisthes</taxon>
    </lineage>
</organism>
<protein>
    <recommendedName>
        <fullName evidence="3">Reverse transcriptase domain-containing protein</fullName>
    </recommendedName>
</protein>
<dbReference type="Proteomes" id="UP001292094">
    <property type="component" value="Unassembled WGS sequence"/>
</dbReference>
<accession>A0AAE1PUQ5</accession>
<evidence type="ECO:0000313" key="2">
    <source>
        <dbReference type="Proteomes" id="UP001292094"/>
    </source>
</evidence>
<proteinExistence type="predicted"/>
<name>A0AAE1PUQ5_9EUCA</name>
<dbReference type="EMBL" id="JAWZYT010001282">
    <property type="protein sequence ID" value="KAK4313617.1"/>
    <property type="molecule type" value="Genomic_DNA"/>
</dbReference>
<dbReference type="AlphaFoldDB" id="A0AAE1PUQ5"/>
<comment type="caution">
    <text evidence="1">The sequence shown here is derived from an EMBL/GenBank/DDBJ whole genome shotgun (WGS) entry which is preliminary data.</text>
</comment>